<evidence type="ECO:0000313" key="1">
    <source>
        <dbReference type="EMBL" id="KAI5080784.1"/>
    </source>
</evidence>
<gene>
    <name evidence="1" type="ORF">GOP47_0003967</name>
</gene>
<dbReference type="OrthoDB" id="5839at2759"/>
<protein>
    <submittedName>
        <fullName evidence="1">Uncharacterized protein</fullName>
    </submittedName>
</protein>
<dbReference type="EMBL" id="JABFUD020000004">
    <property type="protein sequence ID" value="KAI5080784.1"/>
    <property type="molecule type" value="Genomic_DNA"/>
</dbReference>
<evidence type="ECO:0000313" key="2">
    <source>
        <dbReference type="Proteomes" id="UP000886520"/>
    </source>
</evidence>
<reference evidence="1" key="1">
    <citation type="submission" date="2021-01" db="EMBL/GenBank/DDBJ databases">
        <title>Adiantum capillus-veneris genome.</title>
        <authorList>
            <person name="Fang Y."/>
            <person name="Liao Q."/>
        </authorList>
    </citation>
    <scope>NUCLEOTIDE SEQUENCE</scope>
    <source>
        <strain evidence="1">H3</strain>
        <tissue evidence="1">Leaf</tissue>
    </source>
</reference>
<organism evidence="1 2">
    <name type="scientific">Adiantum capillus-veneris</name>
    <name type="common">Maidenhair fern</name>
    <dbReference type="NCBI Taxonomy" id="13818"/>
    <lineage>
        <taxon>Eukaryota</taxon>
        <taxon>Viridiplantae</taxon>
        <taxon>Streptophyta</taxon>
        <taxon>Embryophyta</taxon>
        <taxon>Tracheophyta</taxon>
        <taxon>Polypodiopsida</taxon>
        <taxon>Polypodiidae</taxon>
        <taxon>Polypodiales</taxon>
        <taxon>Pteridineae</taxon>
        <taxon>Pteridaceae</taxon>
        <taxon>Vittarioideae</taxon>
        <taxon>Adiantum</taxon>
    </lineage>
</organism>
<comment type="caution">
    <text evidence="1">The sequence shown here is derived from an EMBL/GenBank/DDBJ whole genome shotgun (WGS) entry which is preliminary data.</text>
</comment>
<sequence length="79" mass="9083">MHGSCMQKLLGISAYGTVKAELGTRHCSWFWPCITSSVQIYFVNLSWLPDLPLQLKHHSNYVILRHWRLFCVGASVVCF</sequence>
<dbReference type="AlphaFoldDB" id="A0A9D4ZME6"/>
<keyword evidence="2" id="KW-1185">Reference proteome</keyword>
<dbReference type="Proteomes" id="UP000886520">
    <property type="component" value="Chromosome 4"/>
</dbReference>
<accession>A0A9D4ZME6</accession>
<name>A0A9D4ZME6_ADICA</name>
<proteinExistence type="predicted"/>